<feature type="compositionally biased region" description="Polar residues" evidence="1">
    <location>
        <begin position="585"/>
        <end position="619"/>
    </location>
</feature>
<accession>A0A7R7VEA7</accession>
<dbReference type="AlphaFoldDB" id="A0A7R7VEA7"/>
<organism evidence="2 3">
    <name type="scientific">Aspergillus chevalieri</name>
    <name type="common">Eurotium chevalieri</name>
    <dbReference type="NCBI Taxonomy" id="182096"/>
    <lineage>
        <taxon>Eukaryota</taxon>
        <taxon>Fungi</taxon>
        <taxon>Dikarya</taxon>
        <taxon>Ascomycota</taxon>
        <taxon>Pezizomycotina</taxon>
        <taxon>Eurotiomycetes</taxon>
        <taxon>Eurotiomycetidae</taxon>
        <taxon>Eurotiales</taxon>
        <taxon>Aspergillaceae</taxon>
        <taxon>Aspergillus</taxon>
        <taxon>Aspergillus subgen. Aspergillus</taxon>
    </lineage>
</organism>
<gene>
    <name evidence="2" type="ORF">ACHE_10456S</name>
</gene>
<reference evidence="2" key="1">
    <citation type="submission" date="2021-01" db="EMBL/GenBank/DDBJ databases">
        <authorList>
            <consortium name="Aspergillus chevalieri M1 genome sequencing consortium"/>
            <person name="Kazuki M."/>
            <person name="Futagami T."/>
        </authorList>
    </citation>
    <scope>NUCLEOTIDE SEQUENCE</scope>
    <source>
        <strain evidence="2">M1</strain>
    </source>
</reference>
<sequence length="724" mass="82194">MGLTESKIVLERFSAACFEADCHRRDDIRDLLSDDNFLRLLNNLWKQIPPVSRKRIIKANRRKSAKYATPPKVDNVSDDVPESLMKFIPQWKNNIQSFFTEEDALDLNLDHPVAESYRLLLQLENRGERDTWRTRFLKVVFHRLMKQISSGQYTQSADVTRATTIIKNSGIGDNSEQIGERFIAWGKAGQRLELLCRDLLDARDRCDDGRKKEEHLGFLFRLPKYMTDNYLRKLPKTGVTRNQEIRRLKDSGLHAGTQYSTLGDLAFNIFHHLWGFIERSLAQEAFIIQEGPILSRQAVSRSRSKRSACGTADAVRDDMPLSNVSTRPSSEQTLNYQSAPESKRVDEVFRHNSPPSAASPIFEEAGEQTDYTLPHTSQRLDVPQNSLHQQSLMVSLDSNHQPEQIQMDTSPDDFNQQATPEPSSQTSSQHADTDQNTFIQQQQQQQHMKIPHSDGQPEQIQTDGAVKGFYPQLYLLDNSQSQFNAQQLDAVHNPFPQQSYMAPPYSNGQPEQIQTEGAVKGFYPQLYLLDDSPGQFTPQQSDAVHNPFPQQSYMSSPYSNGRPEQIQTNGAASDFHPQLYLLDDSPSQFTPQQSDAAHNPFPQQSYMAPPYSNGQPEQIQTDGAVKGFYPQLYLLDDSPGQFNQQSDTAQHAMDLQVQDSLVESNARSNYPDAQRHQQPSNLMQRWANQAVGQVGSGRIEANGFDRLDPFQNHLFRTQSMITGV</sequence>
<keyword evidence="3" id="KW-1185">Reference proteome</keyword>
<dbReference type="GeneID" id="66977413"/>
<dbReference type="RefSeq" id="XP_043131576.1">
    <property type="nucleotide sequence ID" value="XM_043279475.1"/>
</dbReference>
<reference evidence="2" key="2">
    <citation type="submission" date="2021-02" db="EMBL/GenBank/DDBJ databases">
        <title>Aspergillus chevalieri M1 genome sequence.</title>
        <authorList>
            <person name="Kadooka C."/>
            <person name="Mori K."/>
            <person name="Futagami T."/>
        </authorList>
    </citation>
    <scope>NUCLEOTIDE SEQUENCE</scope>
    <source>
        <strain evidence="2">M1</strain>
    </source>
</reference>
<evidence type="ECO:0000313" key="2">
    <source>
        <dbReference type="EMBL" id="BCR83054.1"/>
    </source>
</evidence>
<dbReference type="EMBL" id="AP024416">
    <property type="protein sequence ID" value="BCR83054.1"/>
    <property type="molecule type" value="Genomic_DNA"/>
</dbReference>
<feature type="region of interest" description="Disordered" evidence="1">
    <location>
        <begin position="300"/>
        <end position="342"/>
    </location>
</feature>
<dbReference type="Proteomes" id="UP000637239">
    <property type="component" value="Chromosome 1"/>
</dbReference>
<feature type="region of interest" description="Disordered" evidence="1">
    <location>
        <begin position="403"/>
        <end position="460"/>
    </location>
</feature>
<name>A0A7R7VEA7_ASPCH</name>
<dbReference type="KEGG" id="ache:ACHE_10456S"/>
<evidence type="ECO:0000313" key="3">
    <source>
        <dbReference type="Proteomes" id="UP000637239"/>
    </source>
</evidence>
<feature type="region of interest" description="Disordered" evidence="1">
    <location>
        <begin position="581"/>
        <end position="619"/>
    </location>
</feature>
<evidence type="ECO:0000256" key="1">
    <source>
        <dbReference type="SAM" id="MobiDB-lite"/>
    </source>
</evidence>
<protein>
    <submittedName>
        <fullName evidence="2">Uncharacterized protein</fullName>
    </submittedName>
</protein>
<feature type="compositionally biased region" description="Polar residues" evidence="1">
    <location>
        <begin position="403"/>
        <end position="439"/>
    </location>
</feature>
<feature type="compositionally biased region" description="Polar residues" evidence="1">
    <location>
        <begin position="322"/>
        <end position="340"/>
    </location>
</feature>
<proteinExistence type="predicted"/>